<name>A0AAE1E7P1_9GAST</name>
<dbReference type="Proteomes" id="UP001283361">
    <property type="component" value="Unassembled WGS sequence"/>
</dbReference>
<evidence type="ECO:0000313" key="1">
    <source>
        <dbReference type="EMBL" id="KAK3796575.1"/>
    </source>
</evidence>
<protein>
    <submittedName>
        <fullName evidence="1">Uncharacterized protein</fullName>
    </submittedName>
</protein>
<reference evidence="1" key="1">
    <citation type="journal article" date="2023" name="G3 (Bethesda)">
        <title>A reference genome for the long-term kleptoplast-retaining sea slug Elysia crispata morphotype clarki.</title>
        <authorList>
            <person name="Eastman K.E."/>
            <person name="Pendleton A.L."/>
            <person name="Shaikh M.A."/>
            <person name="Suttiyut T."/>
            <person name="Ogas R."/>
            <person name="Tomko P."/>
            <person name="Gavelis G."/>
            <person name="Widhalm J.R."/>
            <person name="Wisecaver J.H."/>
        </authorList>
    </citation>
    <scope>NUCLEOTIDE SEQUENCE</scope>
    <source>
        <strain evidence="1">ECLA1</strain>
    </source>
</reference>
<comment type="caution">
    <text evidence="1">The sequence shown here is derived from an EMBL/GenBank/DDBJ whole genome shotgun (WGS) entry which is preliminary data.</text>
</comment>
<gene>
    <name evidence="1" type="ORF">RRG08_057826</name>
</gene>
<dbReference type="AlphaFoldDB" id="A0AAE1E7P1"/>
<accession>A0AAE1E7P1</accession>
<dbReference type="EMBL" id="JAWDGP010000872">
    <property type="protein sequence ID" value="KAK3796575.1"/>
    <property type="molecule type" value="Genomic_DNA"/>
</dbReference>
<sequence>MSFYSSYKPNIKMKVNDFVARDPTDSALRSCPCSPEGCTRKTPCLPILVTKMIIESRGDDNPGRPDGGHKLHIEQSAGVAPILRRDAVVSGPDGSTALDCPLVSRLNARRASITVQQLVTRVYV</sequence>
<proteinExistence type="predicted"/>
<evidence type="ECO:0000313" key="2">
    <source>
        <dbReference type="Proteomes" id="UP001283361"/>
    </source>
</evidence>
<keyword evidence="2" id="KW-1185">Reference proteome</keyword>
<organism evidence="1 2">
    <name type="scientific">Elysia crispata</name>
    <name type="common">lettuce slug</name>
    <dbReference type="NCBI Taxonomy" id="231223"/>
    <lineage>
        <taxon>Eukaryota</taxon>
        <taxon>Metazoa</taxon>
        <taxon>Spiralia</taxon>
        <taxon>Lophotrochozoa</taxon>
        <taxon>Mollusca</taxon>
        <taxon>Gastropoda</taxon>
        <taxon>Heterobranchia</taxon>
        <taxon>Euthyneura</taxon>
        <taxon>Panpulmonata</taxon>
        <taxon>Sacoglossa</taxon>
        <taxon>Placobranchoidea</taxon>
        <taxon>Plakobranchidae</taxon>
        <taxon>Elysia</taxon>
    </lineage>
</organism>